<keyword evidence="5 13" id="KW-0637">Prenyltransferase</keyword>
<keyword evidence="9 13" id="KW-0862">Zinc</keyword>
<dbReference type="EC" id="2.5.1.58" evidence="2 13"/>
<reference evidence="15" key="2">
    <citation type="journal article" date="2023" name="Microbiol Resour">
        <title>Decontamination and Annotation of the Draft Genome Sequence of the Oomycete Lagenidium giganteum ARSEF 373.</title>
        <authorList>
            <person name="Morgan W.R."/>
            <person name="Tartar A."/>
        </authorList>
    </citation>
    <scope>NUCLEOTIDE SEQUENCE</scope>
    <source>
        <strain evidence="15">ARSEF 373</strain>
    </source>
</reference>
<comment type="caution">
    <text evidence="15">The sequence shown here is derived from an EMBL/GenBank/DDBJ whole genome shotgun (WGS) entry which is preliminary data.</text>
</comment>
<dbReference type="InterPro" id="IPR045089">
    <property type="entry name" value="PGGT1B-like"/>
</dbReference>
<protein>
    <recommendedName>
        <fullName evidence="3 13">Protein farnesyltransferase subunit beta</fullName>
        <shortName evidence="13">FTase-beta</shortName>
        <ecNumber evidence="2 13">2.5.1.58</ecNumber>
    </recommendedName>
</protein>
<keyword evidence="10" id="KW-0443">Lipid metabolism</keyword>
<comment type="function">
    <text evidence="13">Catalyzes the transfer of a farnesyl moiety from farnesyl diphosphate to a cysteine at the fourth position from the C-terminus of several proteins. The beta subunit is responsible for peptide-binding.</text>
</comment>
<accession>A0AAV2YV98</accession>
<evidence type="ECO:0000313" key="16">
    <source>
        <dbReference type="Proteomes" id="UP001146120"/>
    </source>
</evidence>
<dbReference type="FunFam" id="1.50.10.20:FF:000007">
    <property type="entry name" value="Protein farnesyltransferase subunit beta"/>
    <property type="match status" value="1"/>
</dbReference>
<dbReference type="EMBL" id="DAKRPA010000130">
    <property type="protein sequence ID" value="DAZ97616.1"/>
    <property type="molecule type" value="Genomic_DNA"/>
</dbReference>
<evidence type="ECO:0000256" key="7">
    <source>
        <dbReference type="ARBA" id="ARBA00022723"/>
    </source>
</evidence>
<sequence length="416" mass="46458">MVEEELELHALQQYRTKSNNRITKTFIDQQECEQSCSMFFFPLDSLPVDQQLQLQELGFANAELKPRLMREKHVEYLRRGLSHLSAGFVALDASRPWICYWIFHALELLDAFPHDLEQRAIDTLKKFWHPDGGFGGGPGQLGHTATTYATCLSLAMIGTPEALDVVDRQALYRFFMGRKDPATGAFSAHEGGEVDIRVTYCVISIASLYGILTDELQRGVVDYAVSCQTYEGGFGGEPFNEAHGGYAFCAVAVLSLLNGMDQIRDLDLFVQWLANRQMPFEGGYQGRTNKLVDGCYSFWQGALPALLVDVLKQKYGTEQYQGHRKQLQKYILLCGQQIEGGLRDKPGKPRDHYHSCYCLSGLSVAQHGDGSSEPVVFGDAANLVVRTHPVYNIAADKVTQTQRYMASKGPFQPTSA</sequence>
<evidence type="ECO:0000256" key="9">
    <source>
        <dbReference type="ARBA" id="ARBA00022833"/>
    </source>
</evidence>
<dbReference type="InterPro" id="IPR026872">
    <property type="entry name" value="FTB"/>
</dbReference>
<name>A0AAV2YV98_9STRA</name>
<dbReference type="InterPro" id="IPR008930">
    <property type="entry name" value="Terpenoid_cyclase/PrenylTrfase"/>
</dbReference>
<comment type="cofactor">
    <cofactor evidence="13">
        <name>Zn(2+)</name>
        <dbReference type="ChEBI" id="CHEBI:29105"/>
    </cofactor>
    <text evidence="13">Binds 1 zinc ion per subunit.</text>
</comment>
<comment type="function">
    <text evidence="11">Essential subunit of the farnesyltransferase complex. Catalyzes the transfer of a farnesyl moiety from farnesyl diphosphate to a cysteine at the fourth position from the C-terminus of several proteins having the C-terminal sequence Cys-aliphatic-aliphatic-X.</text>
</comment>
<dbReference type="GO" id="GO:0004660">
    <property type="term" value="F:protein farnesyltransferase activity"/>
    <property type="evidence" value="ECO:0007669"/>
    <property type="project" value="UniProtKB-UniRule"/>
</dbReference>
<gene>
    <name evidence="15" type="ORF">N0F65_002235</name>
</gene>
<evidence type="ECO:0000256" key="10">
    <source>
        <dbReference type="ARBA" id="ARBA00023098"/>
    </source>
</evidence>
<evidence type="ECO:0000256" key="8">
    <source>
        <dbReference type="ARBA" id="ARBA00022737"/>
    </source>
</evidence>
<keyword evidence="4" id="KW-0597">Phosphoprotein</keyword>
<evidence type="ECO:0000313" key="15">
    <source>
        <dbReference type="EMBL" id="DAZ97616.1"/>
    </source>
</evidence>
<evidence type="ECO:0000256" key="6">
    <source>
        <dbReference type="ARBA" id="ARBA00022679"/>
    </source>
</evidence>
<evidence type="ECO:0000256" key="3">
    <source>
        <dbReference type="ARBA" id="ARBA00015798"/>
    </source>
</evidence>
<comment type="subunit">
    <text evidence="13">Heterodimer of an alpha and a beta subunit.</text>
</comment>
<comment type="similarity">
    <text evidence="1 13">Belongs to the protein prenyltransferase subunit beta family.</text>
</comment>
<dbReference type="PANTHER" id="PTHR11774">
    <property type="entry name" value="GERANYLGERANYL TRANSFERASE TYPE BETA SUBUNIT"/>
    <property type="match status" value="1"/>
</dbReference>
<evidence type="ECO:0000256" key="11">
    <source>
        <dbReference type="ARBA" id="ARBA00055850"/>
    </source>
</evidence>
<comment type="catalytic activity">
    <reaction evidence="13">
        <text>L-cysteinyl-[protein] + (2E,6E)-farnesyl diphosphate = S-(2E,6E)-farnesyl-L-cysteinyl-[protein] + diphosphate</text>
        <dbReference type="Rhea" id="RHEA:13345"/>
        <dbReference type="Rhea" id="RHEA-COMP:10131"/>
        <dbReference type="Rhea" id="RHEA-COMP:11535"/>
        <dbReference type="ChEBI" id="CHEBI:29950"/>
        <dbReference type="ChEBI" id="CHEBI:33019"/>
        <dbReference type="ChEBI" id="CHEBI:86019"/>
        <dbReference type="ChEBI" id="CHEBI:175763"/>
    </reaction>
</comment>
<evidence type="ECO:0000256" key="2">
    <source>
        <dbReference type="ARBA" id="ARBA00012702"/>
    </source>
</evidence>
<evidence type="ECO:0000256" key="13">
    <source>
        <dbReference type="RuleBase" id="RU365056"/>
    </source>
</evidence>
<dbReference type="CDD" id="cd02893">
    <property type="entry name" value="FTase"/>
    <property type="match status" value="1"/>
</dbReference>
<keyword evidence="7 13" id="KW-0479">Metal-binding</keyword>
<feature type="domain" description="Prenyltransferase alpha-alpha toroid" evidence="14">
    <location>
        <begin position="68"/>
        <end position="393"/>
    </location>
</feature>
<dbReference type="Gene3D" id="1.50.10.20">
    <property type="match status" value="1"/>
</dbReference>
<keyword evidence="8" id="KW-0677">Repeat</keyword>
<dbReference type="Pfam" id="PF00432">
    <property type="entry name" value="Prenyltrans"/>
    <property type="match status" value="1"/>
</dbReference>
<evidence type="ECO:0000256" key="1">
    <source>
        <dbReference type="ARBA" id="ARBA00010497"/>
    </source>
</evidence>
<evidence type="ECO:0000256" key="5">
    <source>
        <dbReference type="ARBA" id="ARBA00022602"/>
    </source>
</evidence>
<dbReference type="PANTHER" id="PTHR11774:SF6">
    <property type="entry name" value="PROTEIN FARNESYLTRANSFERASE SUBUNIT BETA"/>
    <property type="match status" value="1"/>
</dbReference>
<dbReference type="GO" id="GO:0006629">
    <property type="term" value="P:lipid metabolic process"/>
    <property type="evidence" value="ECO:0007669"/>
    <property type="project" value="UniProtKB-KW"/>
</dbReference>
<organism evidence="15 16">
    <name type="scientific">Lagenidium giganteum</name>
    <dbReference type="NCBI Taxonomy" id="4803"/>
    <lineage>
        <taxon>Eukaryota</taxon>
        <taxon>Sar</taxon>
        <taxon>Stramenopiles</taxon>
        <taxon>Oomycota</taxon>
        <taxon>Peronosporomycetes</taxon>
        <taxon>Pythiales</taxon>
        <taxon>Pythiaceae</taxon>
    </lineage>
</organism>
<evidence type="ECO:0000259" key="14">
    <source>
        <dbReference type="Pfam" id="PF00432"/>
    </source>
</evidence>
<dbReference type="Proteomes" id="UP001146120">
    <property type="component" value="Unassembled WGS sequence"/>
</dbReference>
<keyword evidence="6 13" id="KW-0808">Transferase</keyword>
<dbReference type="AlphaFoldDB" id="A0AAV2YV98"/>
<dbReference type="SUPFAM" id="SSF48239">
    <property type="entry name" value="Terpenoid cyclases/Protein prenyltransferases"/>
    <property type="match status" value="1"/>
</dbReference>
<evidence type="ECO:0000256" key="4">
    <source>
        <dbReference type="ARBA" id="ARBA00022553"/>
    </source>
</evidence>
<keyword evidence="16" id="KW-1185">Reference proteome</keyword>
<reference evidence="15" key="1">
    <citation type="submission" date="2022-11" db="EMBL/GenBank/DDBJ databases">
        <authorList>
            <person name="Morgan W.R."/>
            <person name="Tartar A."/>
        </authorList>
    </citation>
    <scope>NUCLEOTIDE SEQUENCE</scope>
    <source>
        <strain evidence="15">ARSEF 373</strain>
    </source>
</reference>
<dbReference type="GO" id="GO:0005965">
    <property type="term" value="C:protein farnesyltransferase complex"/>
    <property type="evidence" value="ECO:0007669"/>
    <property type="project" value="UniProtKB-UniRule"/>
</dbReference>
<proteinExistence type="inferred from homology"/>
<dbReference type="GO" id="GO:0097354">
    <property type="term" value="P:prenylation"/>
    <property type="evidence" value="ECO:0007669"/>
    <property type="project" value="UniProtKB-UniRule"/>
</dbReference>
<comment type="subunit">
    <text evidence="12">Heterodimer of FNTA and FNTB.</text>
</comment>
<dbReference type="InterPro" id="IPR001330">
    <property type="entry name" value="Prenyltrans"/>
</dbReference>
<dbReference type="GO" id="GO:0008270">
    <property type="term" value="F:zinc ion binding"/>
    <property type="evidence" value="ECO:0007669"/>
    <property type="project" value="UniProtKB-UniRule"/>
</dbReference>
<evidence type="ECO:0000256" key="12">
    <source>
        <dbReference type="ARBA" id="ARBA00064192"/>
    </source>
</evidence>